<protein>
    <submittedName>
        <fullName evidence="1">Uncharacterized protein</fullName>
    </submittedName>
</protein>
<accession>A0A1H8E6M3</accession>
<organism evidence="1 2">
    <name type="scientific">Gemmobacter aquatilis</name>
    <dbReference type="NCBI Taxonomy" id="933059"/>
    <lineage>
        <taxon>Bacteria</taxon>
        <taxon>Pseudomonadati</taxon>
        <taxon>Pseudomonadota</taxon>
        <taxon>Alphaproteobacteria</taxon>
        <taxon>Rhodobacterales</taxon>
        <taxon>Paracoccaceae</taxon>
        <taxon>Gemmobacter</taxon>
    </lineage>
</organism>
<sequence length="62" mass="6903">MQIIDPNHPFFRPVWRRWATALFPLAWAGIEVYGGSPGWAMLFGAVGAYAVWQLLIVGPSDT</sequence>
<dbReference type="Proteomes" id="UP000198761">
    <property type="component" value="Unassembled WGS sequence"/>
</dbReference>
<evidence type="ECO:0000313" key="2">
    <source>
        <dbReference type="Proteomes" id="UP000198761"/>
    </source>
</evidence>
<name>A0A1H8E6M3_9RHOB</name>
<dbReference type="EMBL" id="FOCE01000003">
    <property type="protein sequence ID" value="SEN15132.1"/>
    <property type="molecule type" value="Genomic_DNA"/>
</dbReference>
<dbReference type="RefSeq" id="WP_091299855.1">
    <property type="nucleotide sequence ID" value="NZ_FOCE01000003.1"/>
</dbReference>
<dbReference type="OrthoDB" id="7362327at2"/>
<keyword evidence="2" id="KW-1185">Reference proteome</keyword>
<gene>
    <name evidence="1" type="ORF">SAMN04488103_103233</name>
</gene>
<evidence type="ECO:0000313" key="1">
    <source>
        <dbReference type="EMBL" id="SEN15132.1"/>
    </source>
</evidence>
<reference evidence="1 2" key="1">
    <citation type="submission" date="2016-10" db="EMBL/GenBank/DDBJ databases">
        <authorList>
            <person name="de Groot N.N."/>
        </authorList>
    </citation>
    <scope>NUCLEOTIDE SEQUENCE [LARGE SCALE GENOMIC DNA]</scope>
    <source>
        <strain evidence="1 2">DSM 3857</strain>
    </source>
</reference>
<proteinExistence type="predicted"/>
<dbReference type="STRING" id="933059.SAMN04488103_103233"/>
<dbReference type="AlphaFoldDB" id="A0A1H8E6M3"/>